<feature type="domain" description="VWFA" evidence="2">
    <location>
        <begin position="39"/>
        <end position="135"/>
    </location>
</feature>
<feature type="transmembrane region" description="Helical" evidence="1">
    <location>
        <begin position="370"/>
        <end position="393"/>
    </location>
</feature>
<dbReference type="Pfam" id="PF13519">
    <property type="entry name" value="VWA_2"/>
    <property type="match status" value="1"/>
</dbReference>
<dbReference type="CDD" id="cd00198">
    <property type="entry name" value="vWFA"/>
    <property type="match status" value="1"/>
</dbReference>
<dbReference type="SUPFAM" id="SSF53300">
    <property type="entry name" value="vWA-like"/>
    <property type="match status" value="1"/>
</dbReference>
<evidence type="ECO:0000259" key="2">
    <source>
        <dbReference type="Pfam" id="PF13519"/>
    </source>
</evidence>
<name>A0A5M3XZ40_9ACTN</name>
<dbReference type="InterPro" id="IPR002035">
    <property type="entry name" value="VWF_A"/>
</dbReference>
<evidence type="ECO:0000313" key="4">
    <source>
        <dbReference type="Proteomes" id="UP000377595"/>
    </source>
</evidence>
<comment type="caution">
    <text evidence="3">The sequence shown here is derived from an EMBL/GenBank/DDBJ whole genome shotgun (WGS) entry which is preliminary data.</text>
</comment>
<dbReference type="InterPro" id="IPR036465">
    <property type="entry name" value="vWFA_dom_sf"/>
</dbReference>
<proteinExistence type="predicted"/>
<dbReference type="Proteomes" id="UP000377595">
    <property type="component" value="Unassembled WGS sequence"/>
</dbReference>
<dbReference type="AlphaFoldDB" id="A0A5M3XZ40"/>
<keyword evidence="1" id="KW-1133">Transmembrane helix</keyword>
<keyword evidence="1" id="KW-0812">Transmembrane</keyword>
<dbReference type="EMBL" id="BLAF01000083">
    <property type="protein sequence ID" value="GES26290.1"/>
    <property type="molecule type" value="Genomic_DNA"/>
</dbReference>
<dbReference type="Gene3D" id="3.40.50.410">
    <property type="entry name" value="von Willebrand factor, type A domain"/>
    <property type="match status" value="1"/>
</dbReference>
<accession>A0A5M3XZ40</accession>
<protein>
    <recommendedName>
        <fullName evidence="2">VWFA domain-containing protein</fullName>
    </recommendedName>
</protein>
<evidence type="ECO:0000313" key="3">
    <source>
        <dbReference type="EMBL" id="GES26290.1"/>
    </source>
</evidence>
<reference evidence="3 4" key="1">
    <citation type="submission" date="2019-10" db="EMBL/GenBank/DDBJ databases">
        <title>Whole genome shotgun sequence of Acrocarpospora pleiomorpha NBRC 16267.</title>
        <authorList>
            <person name="Ichikawa N."/>
            <person name="Kimura A."/>
            <person name="Kitahashi Y."/>
            <person name="Komaki H."/>
            <person name="Oguchi A."/>
        </authorList>
    </citation>
    <scope>NUCLEOTIDE SEQUENCE [LARGE SCALE GENOMIC DNA]</scope>
    <source>
        <strain evidence="3 4">NBRC 16267</strain>
    </source>
</reference>
<gene>
    <name evidence="3" type="ORF">Aple_091890</name>
</gene>
<sequence>MLGCLITLLVTLQGSAAADDDLAPIYHALKLDDRVTTYLVLVDISGSVNTRFPYIRQQLIDLLRENPRDKIRLIPFAERVQADIPIDSPADLDDLPEATGRHTDIGLALEFAITQLELEQSTGSVQDASIMVLSDRIHEPPQGSRYPNRRTESWKELKRRADRLQELMPGTSLYIVPITKGIRLDRERGNTLDWVFPTNVIHDPDGTATDLRAAKEETLRREATRLLRPDQELTLTGRITGPGTFDAMAGTARATVEFVSPAAWTPVQITALRSATPGVTVTPVDRGPWTLAPASKRPVTIEVDVSWPKPVRKFRDADVPLPLNVRVVADVTTPWRAGLDKLKFHGPVPLVETADFPLFRDGPIHVPGTWPIWLVVGGGVLLIVAVALVVLWIRNQRRMSGYLCLLVAYGGDEGIRQERLGPFELARHRELDIPFERPTRQELGRISTATTERAQAKVSRTPGLRRSQRGLIVTYSADGSAATEHKVPYNDHLLIHGVDFIHHDHVHDKNATSCDEPVEGESR</sequence>
<organism evidence="3 4">
    <name type="scientific">Acrocarpospora pleiomorpha</name>
    <dbReference type="NCBI Taxonomy" id="90975"/>
    <lineage>
        <taxon>Bacteria</taxon>
        <taxon>Bacillati</taxon>
        <taxon>Actinomycetota</taxon>
        <taxon>Actinomycetes</taxon>
        <taxon>Streptosporangiales</taxon>
        <taxon>Streptosporangiaceae</taxon>
        <taxon>Acrocarpospora</taxon>
    </lineage>
</organism>
<keyword evidence="1" id="KW-0472">Membrane</keyword>
<evidence type="ECO:0000256" key="1">
    <source>
        <dbReference type="SAM" id="Phobius"/>
    </source>
</evidence>
<keyword evidence="4" id="KW-1185">Reference proteome</keyword>